<organism evidence="2 3">
    <name type="scientific">Nocardia wallacei</name>
    <dbReference type="NCBI Taxonomy" id="480035"/>
    <lineage>
        <taxon>Bacteria</taxon>
        <taxon>Bacillati</taxon>
        <taxon>Actinomycetota</taxon>
        <taxon>Actinomycetes</taxon>
        <taxon>Mycobacteriales</taxon>
        <taxon>Nocardiaceae</taxon>
        <taxon>Nocardia</taxon>
    </lineage>
</organism>
<dbReference type="EMBL" id="AP023396">
    <property type="protein sequence ID" value="BCK54445.1"/>
    <property type="molecule type" value="Genomic_DNA"/>
</dbReference>
<dbReference type="AlphaFoldDB" id="A0A7G1KH33"/>
<evidence type="ECO:0000313" key="3">
    <source>
        <dbReference type="Proteomes" id="UP000516173"/>
    </source>
</evidence>
<accession>A0A7G1KH33</accession>
<sequence>MRQRTDEFPARTVTLVTGPPAVTRTDPNIRVPAGTIVPARYREWARRATGEPTPAVRESARTSRKELVMNTIPAGAEADRAEQATVAHDSLHGLDTTRVHPLAERMRAAFDAADIADRVDQAWITPLDEDAYDRG</sequence>
<gene>
    <name evidence="2" type="ORF">NWFMUON74_22170</name>
</gene>
<feature type="region of interest" description="Disordered" evidence="1">
    <location>
        <begin position="1"/>
        <end position="29"/>
    </location>
</feature>
<protein>
    <submittedName>
        <fullName evidence="2">Uncharacterized protein</fullName>
    </submittedName>
</protein>
<reference evidence="2 3" key="1">
    <citation type="submission" date="2020-08" db="EMBL/GenBank/DDBJ databases">
        <title>Genome Sequencing of Nocardia wallacei strain FMUON74 and assembly.</title>
        <authorList>
            <person name="Toyokawa M."/>
            <person name="Uesaka K."/>
        </authorList>
    </citation>
    <scope>NUCLEOTIDE SEQUENCE [LARGE SCALE GENOMIC DNA]</scope>
    <source>
        <strain evidence="2 3">FMUON74</strain>
    </source>
</reference>
<evidence type="ECO:0000313" key="2">
    <source>
        <dbReference type="EMBL" id="BCK54445.1"/>
    </source>
</evidence>
<dbReference type="KEGG" id="nwl:NWFMUON74_22170"/>
<proteinExistence type="predicted"/>
<dbReference type="Proteomes" id="UP000516173">
    <property type="component" value="Chromosome"/>
</dbReference>
<name>A0A7G1KH33_9NOCA</name>
<keyword evidence="3" id="KW-1185">Reference proteome</keyword>
<evidence type="ECO:0000256" key="1">
    <source>
        <dbReference type="SAM" id="MobiDB-lite"/>
    </source>
</evidence>